<reference evidence="1 3" key="2">
    <citation type="submission" date="2020-04" db="EMBL/GenBank/DDBJ databases">
        <title>Genome sequencing and assembly of multiple isolates from the Colletotrichum gloeosporioides species complex.</title>
        <authorList>
            <person name="Gan P."/>
            <person name="Shirasu K."/>
        </authorList>
    </citation>
    <scope>NUCLEOTIDE SEQUENCE [LARGE SCALE GENOMIC DNA]</scope>
    <source>
        <strain evidence="1 3">Nara gc5</strain>
    </source>
</reference>
<dbReference type="EMBL" id="ANPB02000012">
    <property type="protein sequence ID" value="KAF4473729.1"/>
    <property type="molecule type" value="Genomic_DNA"/>
</dbReference>
<dbReference type="Proteomes" id="UP000011096">
    <property type="component" value="Unassembled WGS sequence"/>
</dbReference>
<dbReference type="RefSeq" id="XP_066009637.1">
    <property type="nucleotide sequence ID" value="XM_066150960.1"/>
</dbReference>
<accession>A0A7J6IC66</accession>
<name>A0A7J6IC66_COLFN</name>
<comment type="caution">
    <text evidence="1">The sequence shown here is derived from an EMBL/GenBank/DDBJ whole genome shotgun (WGS) entry which is preliminary data.</text>
</comment>
<organism evidence="1 3">
    <name type="scientific">Colletotrichum fructicola (strain Nara gc5)</name>
    <name type="common">Anthracnose fungus</name>
    <name type="synonym">Colletotrichum gloeosporioides (strain Nara gc5)</name>
    <dbReference type="NCBI Taxonomy" id="1213859"/>
    <lineage>
        <taxon>Eukaryota</taxon>
        <taxon>Fungi</taxon>
        <taxon>Dikarya</taxon>
        <taxon>Ascomycota</taxon>
        <taxon>Pezizomycotina</taxon>
        <taxon>Sordariomycetes</taxon>
        <taxon>Hypocreomycetidae</taxon>
        <taxon>Glomerellales</taxon>
        <taxon>Glomerellaceae</taxon>
        <taxon>Colletotrichum</taxon>
        <taxon>Colletotrichum gloeosporioides species complex</taxon>
    </lineage>
</organism>
<reference evidence="1 3" key="1">
    <citation type="submission" date="2012-08" db="EMBL/GenBank/DDBJ databases">
        <authorList>
            <person name="Gan P.H.P."/>
            <person name="Ikeda K."/>
            <person name="Irieda H."/>
            <person name="Narusaka M."/>
            <person name="O'Connell R.J."/>
            <person name="Narusaka Y."/>
            <person name="Takano Y."/>
            <person name="Kubo Y."/>
            <person name="Shirasu K."/>
        </authorList>
    </citation>
    <scope>NUCLEOTIDE SEQUENCE [LARGE SCALE GENOMIC DNA]</scope>
    <source>
        <strain evidence="1 3">Nara gc5</strain>
    </source>
</reference>
<evidence type="ECO:0000313" key="1">
    <source>
        <dbReference type="EMBL" id="KAF4473729.1"/>
    </source>
</evidence>
<dbReference type="EMBL" id="ANPB02000001">
    <property type="protein sequence ID" value="KAF4490739.1"/>
    <property type="molecule type" value="Genomic_DNA"/>
</dbReference>
<gene>
    <name evidence="2" type="ORF">CGGC5_v002440</name>
    <name evidence="1" type="ORF">CGGC5_v017310</name>
</gene>
<dbReference type="AlphaFoldDB" id="A0A7J6IC66"/>
<evidence type="ECO:0000313" key="3">
    <source>
        <dbReference type="Proteomes" id="UP000011096"/>
    </source>
</evidence>
<sequence length="76" mass="8679">MFVHYVQSFRSYHIAARAIHPPPISFALANQQPRTNELSFLWLASYEVLCPSRSDTRRVTFVKETIGHISITVSST</sequence>
<evidence type="ECO:0000313" key="2">
    <source>
        <dbReference type="EMBL" id="KAF4490739.1"/>
    </source>
</evidence>
<keyword evidence="3" id="KW-1185">Reference proteome</keyword>
<proteinExistence type="predicted"/>
<protein>
    <submittedName>
        <fullName evidence="1">Uncharacterized protein</fullName>
    </submittedName>
</protein>
<dbReference type="GeneID" id="90979650"/>
<dbReference type="InParanoid" id="A0A7J6IC66"/>